<evidence type="ECO:0000313" key="3">
    <source>
        <dbReference type="Proteomes" id="UP000188820"/>
    </source>
</evidence>
<organism evidence="2 3">
    <name type="scientific">Rodentibacter caecimuris</name>
    <dbReference type="NCBI Taxonomy" id="1796644"/>
    <lineage>
        <taxon>Bacteria</taxon>
        <taxon>Pseudomonadati</taxon>
        <taxon>Pseudomonadota</taxon>
        <taxon>Gammaproteobacteria</taxon>
        <taxon>Pasteurellales</taxon>
        <taxon>Pasteurellaceae</taxon>
        <taxon>Rodentibacter</taxon>
    </lineage>
</organism>
<accession>A0ABX3KVT9</accession>
<dbReference type="RefSeq" id="WP_077463840.1">
    <property type="nucleotide sequence ID" value="NZ_MLAA01000035.1"/>
</dbReference>
<name>A0ABX3KVT9_9PAST</name>
<reference evidence="2 3" key="1">
    <citation type="submission" date="2016-10" db="EMBL/GenBank/DDBJ databases">
        <title>Rodentibacter gen. nov. and new species.</title>
        <authorList>
            <person name="Christensen H."/>
        </authorList>
    </citation>
    <scope>NUCLEOTIDE SEQUENCE [LARGE SCALE GENOMIC DNA]</scope>
    <source>
        <strain evidence="2 3">1998236014</strain>
    </source>
</reference>
<comment type="caution">
    <text evidence="2">The sequence shown here is derived from an EMBL/GenBank/DDBJ whole genome shotgun (WGS) entry which is preliminary data.</text>
</comment>
<dbReference type="Pfam" id="PF10544">
    <property type="entry name" value="T5orf172"/>
    <property type="match status" value="1"/>
</dbReference>
<evidence type="ECO:0000313" key="2">
    <source>
        <dbReference type="EMBL" id="OOF68279.1"/>
    </source>
</evidence>
<gene>
    <name evidence="2" type="ORF">BKG89_07955</name>
</gene>
<dbReference type="InterPro" id="IPR018306">
    <property type="entry name" value="Phage_T5_Orf172_DNA-bd"/>
</dbReference>
<sequence length="195" mass="21918">MQLANPEHSQLIELLEISETANKSFDHLIDCIADAVEKCSVIRATNILGDNDFNVLQAKNALQIMILASGNDKRVVNMAKILLNNSGISSTEMKILNNGEIVKRQIYFVQRSDGAIKIGSSLDVQKRMKDISAQVGDLKLLCVIDGTIQIEKSLHKRFANDHIHNEWFTQDNINNFIRELNTVSHKLQVELPLLN</sequence>
<protein>
    <recommendedName>
        <fullName evidence="1">Bacteriophage T5 Orf172 DNA-binding domain-containing protein</fullName>
    </recommendedName>
</protein>
<keyword evidence="3" id="KW-1185">Reference proteome</keyword>
<proteinExistence type="predicted"/>
<evidence type="ECO:0000259" key="1">
    <source>
        <dbReference type="Pfam" id="PF10544"/>
    </source>
</evidence>
<feature type="domain" description="Bacteriophage T5 Orf172 DNA-binding" evidence="1">
    <location>
        <begin position="106"/>
        <end position="170"/>
    </location>
</feature>
<dbReference type="Proteomes" id="UP000188820">
    <property type="component" value="Unassembled WGS sequence"/>
</dbReference>
<dbReference type="EMBL" id="MLAA01000035">
    <property type="protein sequence ID" value="OOF68279.1"/>
    <property type="molecule type" value="Genomic_DNA"/>
</dbReference>